<evidence type="ECO:0000313" key="5">
    <source>
        <dbReference type="EMBL" id="OWP52213.1"/>
    </source>
</evidence>
<evidence type="ECO:0000259" key="4">
    <source>
        <dbReference type="Pfam" id="PF00127"/>
    </source>
</evidence>
<dbReference type="CDD" id="cd04211">
    <property type="entry name" value="Cupredoxin_like_2"/>
    <property type="match status" value="1"/>
</dbReference>
<keyword evidence="2" id="KW-0186">Copper</keyword>
<proteinExistence type="predicted"/>
<dbReference type="AlphaFoldDB" id="A0A246FD30"/>
<accession>A0A246FD30</accession>
<dbReference type="GO" id="GO:0005507">
    <property type="term" value="F:copper ion binding"/>
    <property type="evidence" value="ECO:0007669"/>
    <property type="project" value="InterPro"/>
</dbReference>
<evidence type="ECO:0000256" key="2">
    <source>
        <dbReference type="ARBA" id="ARBA00023008"/>
    </source>
</evidence>
<keyword evidence="3" id="KW-0732">Signal</keyword>
<feature type="domain" description="Blue (type 1) copper" evidence="4">
    <location>
        <begin position="44"/>
        <end position="182"/>
    </location>
</feature>
<reference evidence="5 6" key="1">
    <citation type="submission" date="2017-06" db="EMBL/GenBank/DDBJ databases">
        <title>Draft genome of Pseudomonas nitroreducens DF05.</title>
        <authorList>
            <person name="Iyer R."/>
        </authorList>
    </citation>
    <scope>NUCLEOTIDE SEQUENCE [LARGE SCALE GENOMIC DNA]</scope>
    <source>
        <strain evidence="5 6">DF05</strain>
    </source>
</reference>
<dbReference type="eggNOG" id="COG4454">
    <property type="taxonomic scope" value="Bacteria"/>
</dbReference>
<dbReference type="Proteomes" id="UP000198145">
    <property type="component" value="Unassembled WGS sequence"/>
</dbReference>
<dbReference type="InterPro" id="IPR008972">
    <property type="entry name" value="Cupredoxin"/>
</dbReference>
<gene>
    <name evidence="5" type="ORF">CEG18_08160</name>
</gene>
<evidence type="ECO:0000256" key="3">
    <source>
        <dbReference type="SAM" id="SignalP"/>
    </source>
</evidence>
<dbReference type="InterPro" id="IPR050845">
    <property type="entry name" value="Cu-binding_ET"/>
</dbReference>
<feature type="signal peptide" evidence="3">
    <location>
        <begin position="1"/>
        <end position="24"/>
    </location>
</feature>
<feature type="chain" id="PRO_5012987088" evidence="3">
    <location>
        <begin position="25"/>
        <end position="183"/>
    </location>
</feature>
<dbReference type="GO" id="GO:0009055">
    <property type="term" value="F:electron transfer activity"/>
    <property type="evidence" value="ECO:0007669"/>
    <property type="project" value="InterPro"/>
</dbReference>
<dbReference type="STRING" id="46680.GCA_000807755_06534"/>
<organism evidence="5 6">
    <name type="scientific">Pseudomonas nitroreducens</name>
    <dbReference type="NCBI Taxonomy" id="46680"/>
    <lineage>
        <taxon>Bacteria</taxon>
        <taxon>Pseudomonadati</taxon>
        <taxon>Pseudomonadota</taxon>
        <taxon>Gammaproteobacteria</taxon>
        <taxon>Pseudomonadales</taxon>
        <taxon>Pseudomonadaceae</taxon>
        <taxon>Pseudomonas</taxon>
    </lineage>
</organism>
<dbReference type="Gene3D" id="2.60.40.420">
    <property type="entry name" value="Cupredoxins - blue copper proteins"/>
    <property type="match status" value="1"/>
</dbReference>
<name>A0A246FD30_PSENT</name>
<evidence type="ECO:0000313" key="6">
    <source>
        <dbReference type="Proteomes" id="UP000198145"/>
    </source>
</evidence>
<dbReference type="Pfam" id="PF00127">
    <property type="entry name" value="Copper-bind"/>
    <property type="match status" value="1"/>
</dbReference>
<protein>
    <submittedName>
        <fullName evidence="5">Copper-binding protein</fullName>
    </submittedName>
</protein>
<evidence type="ECO:0000256" key="1">
    <source>
        <dbReference type="ARBA" id="ARBA00022723"/>
    </source>
</evidence>
<dbReference type="RefSeq" id="WP_088417017.1">
    <property type="nucleotide sequence ID" value="NZ_NJBA01000002.1"/>
</dbReference>
<dbReference type="EMBL" id="NJBA01000002">
    <property type="protein sequence ID" value="OWP52213.1"/>
    <property type="molecule type" value="Genomic_DNA"/>
</dbReference>
<sequence length="183" mass="19804">MSLRHLLQASLLGLAAAISLPALADAGHAYDFGKPAKAAQATRTVEVKLGEMFFEPESIDVKPGETVRFVIHNTGSLLHEFNLGSAAMHAGHQKEMQQMMDSGMLTPTGMQHDMSKMDHSKMGHGDMPMGQMMKHDDPNSVLVEPGKTAELTWTFSKATSLEFACNIPGHYQAGMVGKLTVKP</sequence>
<dbReference type="SUPFAM" id="SSF49503">
    <property type="entry name" value="Cupredoxins"/>
    <property type="match status" value="1"/>
</dbReference>
<dbReference type="InterPro" id="IPR000923">
    <property type="entry name" value="BlueCu_1"/>
</dbReference>
<keyword evidence="1" id="KW-0479">Metal-binding</keyword>
<dbReference type="PANTHER" id="PTHR38439:SF3">
    <property type="entry name" value="COPPER-RESISTANT CUPROPROTEIN COPI"/>
    <property type="match status" value="1"/>
</dbReference>
<dbReference type="PANTHER" id="PTHR38439">
    <property type="entry name" value="AURACYANIN-B"/>
    <property type="match status" value="1"/>
</dbReference>
<comment type="caution">
    <text evidence="5">The sequence shown here is derived from an EMBL/GenBank/DDBJ whole genome shotgun (WGS) entry which is preliminary data.</text>
</comment>